<reference evidence="15 16" key="1">
    <citation type="journal article" date="2011" name="Cell">
        <title>Insight into structure and assembly of the nuclear pore complex by utilizing the genome of a eukaryotic thermophile.</title>
        <authorList>
            <person name="Amlacher S."/>
            <person name="Sarges P."/>
            <person name="Flemming D."/>
            <person name="van Noort V."/>
            <person name="Kunze R."/>
            <person name="Devos D.P."/>
            <person name="Arumugam M."/>
            <person name="Bork P."/>
            <person name="Hurt E."/>
        </authorList>
    </citation>
    <scope>NUCLEOTIDE SEQUENCE [LARGE SCALE GENOMIC DNA]</scope>
    <source>
        <strain evidence="16">DSM 1495 / CBS 144.50 / IMI 039719</strain>
    </source>
</reference>
<keyword evidence="7 13" id="KW-0812">Transmembrane</keyword>
<feature type="domain" description="Fringe-like glycosyltransferase" evidence="14">
    <location>
        <begin position="248"/>
        <end position="317"/>
    </location>
</feature>
<proteinExistence type="inferred from homology"/>
<evidence type="ECO:0000256" key="6">
    <source>
        <dbReference type="ARBA" id="ARBA00022679"/>
    </source>
</evidence>
<dbReference type="Gene3D" id="3.90.550.50">
    <property type="match status" value="1"/>
</dbReference>
<feature type="transmembrane region" description="Helical" evidence="13">
    <location>
        <begin position="44"/>
        <end position="63"/>
    </location>
</feature>
<evidence type="ECO:0000256" key="4">
    <source>
        <dbReference type="ARBA" id="ARBA00012557"/>
    </source>
</evidence>
<evidence type="ECO:0000256" key="10">
    <source>
        <dbReference type="ARBA" id="ARBA00022989"/>
    </source>
</evidence>
<sequence>MNSTPLSLPWHRLAQGPPPPPPLRLRRYPFTLRRLLRQRHFHPGLLLSSLLTISFIILFWAALPYDSPVRLAVRFNFQQLKADFLEGEGLGVNWNADAKTYPWYPVNITTDVVVLLKTGYGTRGRVQAWFEANMPPKQEKNGMGFGEGNVLVVGDYASKPGKGFVWQGREFVVRDMAGKMLEDARNMLGEREVVKEKYPRVGKYEALRQAIEKGDEEQAMKLSKEWGWELDALKDLSTLLLAHTLFPTKLWYLLLDDDTFILRPSLHALLSRLDPNVPHYIGSPVGDYRARFAHGGSGVLLSRATLKTIFPQSSSSSDPRKALSAEVYRDALTIPWGDRLIAQACQRRGVYLDERYARLFCGEPPLMMRIEDKRLCQPALSFHKLGEPNVMREVGERFRNVSAESTGPVLWKDLWQAYYGQTAPWKRVPDAASLEGRKHWDYVGDVRPKDEDVEYSRPVLSARWCAELCDLKDDKCLAWRWDGDTGQCFVSPWVMLGRPAGESVVSGVNTPRLRRVEEKCQG</sequence>
<evidence type="ECO:0000256" key="12">
    <source>
        <dbReference type="SAM" id="MobiDB-lite"/>
    </source>
</evidence>
<evidence type="ECO:0000256" key="11">
    <source>
        <dbReference type="ARBA" id="ARBA00023136"/>
    </source>
</evidence>
<keyword evidence="5" id="KW-0328">Glycosyltransferase</keyword>
<evidence type="ECO:0000313" key="15">
    <source>
        <dbReference type="EMBL" id="EGS17595.1"/>
    </source>
</evidence>
<comment type="subcellular location">
    <subcellularLocation>
        <location evidence="1">Membrane</location>
        <topology evidence="1">Single-pass type II membrane protein</topology>
    </subcellularLocation>
</comment>
<dbReference type="GO" id="GO:0016020">
    <property type="term" value="C:membrane"/>
    <property type="evidence" value="ECO:0007669"/>
    <property type="project" value="UniProtKB-SubCell"/>
</dbReference>
<evidence type="ECO:0000256" key="8">
    <source>
        <dbReference type="ARBA" id="ARBA00022741"/>
    </source>
</evidence>
<organism evidence="16">
    <name type="scientific">Chaetomium thermophilum (strain DSM 1495 / CBS 144.50 / IMI 039719)</name>
    <name type="common">Thermochaetoides thermophila</name>
    <dbReference type="NCBI Taxonomy" id="759272"/>
    <lineage>
        <taxon>Eukaryota</taxon>
        <taxon>Fungi</taxon>
        <taxon>Dikarya</taxon>
        <taxon>Ascomycota</taxon>
        <taxon>Pezizomycotina</taxon>
        <taxon>Sordariomycetes</taxon>
        <taxon>Sordariomycetidae</taxon>
        <taxon>Sordariales</taxon>
        <taxon>Chaetomiaceae</taxon>
        <taxon>Thermochaetoides</taxon>
    </lineage>
</organism>
<dbReference type="KEGG" id="cthr:CTHT_0069320"/>
<dbReference type="GO" id="GO:0000166">
    <property type="term" value="F:nucleotide binding"/>
    <property type="evidence" value="ECO:0007669"/>
    <property type="project" value="UniProtKB-KW"/>
</dbReference>
<keyword evidence="16" id="KW-1185">Reference proteome</keyword>
<protein>
    <recommendedName>
        <fullName evidence="4">N-acetylgalactosaminide beta-1,3-galactosyltransferase</fullName>
        <ecNumber evidence="4">2.4.1.122</ecNumber>
    </recommendedName>
</protein>
<feature type="region of interest" description="Disordered" evidence="12">
    <location>
        <begin position="1"/>
        <end position="22"/>
    </location>
</feature>
<dbReference type="GeneID" id="18260970"/>
<dbReference type="EMBL" id="GL988047">
    <property type="protein sequence ID" value="EGS17595.1"/>
    <property type="molecule type" value="Genomic_DNA"/>
</dbReference>
<gene>
    <name evidence="15" type="ORF">CTHT_0069320</name>
</gene>
<evidence type="ECO:0000256" key="3">
    <source>
        <dbReference type="ARBA" id="ARBA00006462"/>
    </source>
</evidence>
<dbReference type="OMA" id="PNKKWYL"/>
<evidence type="ECO:0000256" key="13">
    <source>
        <dbReference type="SAM" id="Phobius"/>
    </source>
</evidence>
<dbReference type="OrthoDB" id="414175at2759"/>
<comment type="similarity">
    <text evidence="3">Belongs to the glycosyltransferase 31 family. Beta3-Gal-T subfamily.</text>
</comment>
<dbReference type="GO" id="GO:0016263">
    <property type="term" value="F:glycoprotein-N-acetylgalactosamine 3-beta-galactosyltransferase activity"/>
    <property type="evidence" value="ECO:0007669"/>
    <property type="project" value="UniProtKB-EC"/>
</dbReference>
<dbReference type="EC" id="2.4.1.122" evidence="4"/>
<comment type="pathway">
    <text evidence="2">Protein modification; protein glycosylation.</text>
</comment>
<dbReference type="InterPro" id="IPR003378">
    <property type="entry name" value="Fringe-like_glycosylTrfase"/>
</dbReference>
<keyword evidence="11 13" id="KW-0472">Membrane</keyword>
<dbReference type="RefSeq" id="XP_006697213.1">
    <property type="nucleotide sequence ID" value="XM_006697150.1"/>
</dbReference>
<evidence type="ECO:0000259" key="14">
    <source>
        <dbReference type="Pfam" id="PF02434"/>
    </source>
</evidence>
<dbReference type="PANTHER" id="PTHR23033">
    <property type="entry name" value="BETA1,3-GALACTOSYLTRANSFERASE"/>
    <property type="match status" value="1"/>
</dbReference>
<name>G0SHA6_CHATD</name>
<dbReference type="STRING" id="759272.G0SHA6"/>
<keyword evidence="6" id="KW-0808">Transferase</keyword>
<dbReference type="eggNOG" id="KOG2246">
    <property type="taxonomic scope" value="Eukaryota"/>
</dbReference>
<evidence type="ECO:0000256" key="9">
    <source>
        <dbReference type="ARBA" id="ARBA00022968"/>
    </source>
</evidence>
<dbReference type="PANTHER" id="PTHR23033:SF40">
    <property type="entry name" value="APPLE DOMAIN-CONTAINING PROTEIN"/>
    <property type="match status" value="1"/>
</dbReference>
<evidence type="ECO:0000256" key="1">
    <source>
        <dbReference type="ARBA" id="ARBA00004606"/>
    </source>
</evidence>
<dbReference type="HOGENOM" id="CLU_033556_0_0_1"/>
<evidence type="ECO:0000256" key="2">
    <source>
        <dbReference type="ARBA" id="ARBA00004922"/>
    </source>
</evidence>
<evidence type="ECO:0000256" key="7">
    <source>
        <dbReference type="ARBA" id="ARBA00022692"/>
    </source>
</evidence>
<evidence type="ECO:0000313" key="16">
    <source>
        <dbReference type="Proteomes" id="UP000008066"/>
    </source>
</evidence>
<dbReference type="Pfam" id="PF02434">
    <property type="entry name" value="Fringe"/>
    <property type="match status" value="1"/>
</dbReference>
<accession>G0SHA6</accession>
<evidence type="ECO:0000256" key="5">
    <source>
        <dbReference type="ARBA" id="ARBA00022676"/>
    </source>
</evidence>
<keyword evidence="9" id="KW-0735">Signal-anchor</keyword>
<dbReference type="Proteomes" id="UP000008066">
    <property type="component" value="Unassembled WGS sequence"/>
</dbReference>
<keyword evidence="8" id="KW-0547">Nucleotide-binding</keyword>
<dbReference type="AlphaFoldDB" id="G0SHA6"/>
<keyword evidence="10 13" id="KW-1133">Transmembrane helix</keyword>
<dbReference type="InterPro" id="IPR026050">
    <property type="entry name" value="C1GALT1/C1GALT1_chp1"/>
</dbReference>